<name>A0AAE0L999_9CHLO</name>
<proteinExistence type="predicted"/>
<feature type="region of interest" description="Disordered" evidence="1">
    <location>
        <begin position="32"/>
        <end position="118"/>
    </location>
</feature>
<sequence length="443" mass="46815">MLQSTCRIIFTFLSIILPVLVSGDVRSVNFPSSGRQVYLRGPRESNSKEALGYPESHRDTNRFLQEDSEDPVTSDESDDVDGEDAADAEEEDSKAAEATEDTSAPAEDSAEDSSGDFMGSAAGAAGGAAVGSLLTGLMGTIKKYKDDALKVKKEIQKELPGKKKKFDQIGKEYKKKLTVKADRLKEDGENFKSDVEQAKAAMQVVQELMQEMQEPGALDQIQADLAASGAQAGGEVAAAHGDAAATSAANGDAPPAVDEEAAKQQLRAKATTIYLTKHEKKIKKAFPKMGGAIINATSDDERKDIFEDAMEGRLAKFQAEFNVQKAVLVGEIDAIKKEMLELMGVEIDDLKVIIVDMPIIGQRLVDELVNAWLQCKEQVAAQEVPEIPNPITAIQEKLAGGGSGSSGGGGIMAMFKGAKGAGIPSAGAVPSTNQVAPEAASAP</sequence>
<feature type="compositionally biased region" description="Acidic residues" evidence="1">
    <location>
        <begin position="66"/>
        <end position="92"/>
    </location>
</feature>
<evidence type="ECO:0000256" key="1">
    <source>
        <dbReference type="SAM" id="MobiDB-lite"/>
    </source>
</evidence>
<feature type="compositionally biased region" description="Basic and acidic residues" evidence="1">
    <location>
        <begin position="55"/>
        <end position="65"/>
    </location>
</feature>
<dbReference type="AlphaFoldDB" id="A0AAE0L999"/>
<organism evidence="3 4">
    <name type="scientific">Cymbomonas tetramitiformis</name>
    <dbReference type="NCBI Taxonomy" id="36881"/>
    <lineage>
        <taxon>Eukaryota</taxon>
        <taxon>Viridiplantae</taxon>
        <taxon>Chlorophyta</taxon>
        <taxon>Pyramimonadophyceae</taxon>
        <taxon>Pyramimonadales</taxon>
        <taxon>Pyramimonadaceae</taxon>
        <taxon>Cymbomonas</taxon>
    </lineage>
</organism>
<evidence type="ECO:0000256" key="2">
    <source>
        <dbReference type="SAM" id="SignalP"/>
    </source>
</evidence>
<evidence type="ECO:0000313" key="4">
    <source>
        <dbReference type="Proteomes" id="UP001190700"/>
    </source>
</evidence>
<evidence type="ECO:0000313" key="3">
    <source>
        <dbReference type="EMBL" id="KAK3276871.1"/>
    </source>
</evidence>
<dbReference type="EMBL" id="LGRX02006341">
    <property type="protein sequence ID" value="KAK3276871.1"/>
    <property type="molecule type" value="Genomic_DNA"/>
</dbReference>
<dbReference type="Proteomes" id="UP001190700">
    <property type="component" value="Unassembled WGS sequence"/>
</dbReference>
<reference evidence="3 4" key="1">
    <citation type="journal article" date="2015" name="Genome Biol. Evol.">
        <title>Comparative Genomics of a Bacterivorous Green Alga Reveals Evolutionary Causalities and Consequences of Phago-Mixotrophic Mode of Nutrition.</title>
        <authorList>
            <person name="Burns J.A."/>
            <person name="Paasch A."/>
            <person name="Narechania A."/>
            <person name="Kim E."/>
        </authorList>
    </citation>
    <scope>NUCLEOTIDE SEQUENCE [LARGE SCALE GENOMIC DNA]</scope>
    <source>
        <strain evidence="3 4">PLY_AMNH</strain>
    </source>
</reference>
<gene>
    <name evidence="3" type="ORF">CYMTET_15084</name>
</gene>
<keyword evidence="4" id="KW-1185">Reference proteome</keyword>
<feature type="chain" id="PRO_5042173543" evidence="2">
    <location>
        <begin position="24"/>
        <end position="443"/>
    </location>
</feature>
<accession>A0AAE0L999</accession>
<keyword evidence="2" id="KW-0732">Signal</keyword>
<protein>
    <submittedName>
        <fullName evidence="3">Uncharacterized protein</fullName>
    </submittedName>
</protein>
<feature type="signal peptide" evidence="2">
    <location>
        <begin position="1"/>
        <end position="23"/>
    </location>
</feature>
<comment type="caution">
    <text evidence="3">The sequence shown here is derived from an EMBL/GenBank/DDBJ whole genome shotgun (WGS) entry which is preliminary data.</text>
</comment>